<evidence type="ECO:0000256" key="12">
    <source>
        <dbReference type="ARBA" id="ARBA00033407"/>
    </source>
</evidence>
<evidence type="ECO:0000256" key="7">
    <source>
        <dbReference type="ARBA" id="ARBA00022516"/>
    </source>
</evidence>
<evidence type="ECO:0000256" key="2">
    <source>
        <dbReference type="ARBA" id="ARBA00000625"/>
    </source>
</evidence>
<dbReference type="Pfam" id="PF16911">
    <property type="entry name" value="PapA_C"/>
    <property type="match status" value="1"/>
</dbReference>
<comment type="catalytic activity">
    <reaction evidence="3">
        <text>2 a mycocerosyl-[mycocerosic acid synthase] + a phthiodiolone = a dimycocerosyl phthiodiolone + 2 holo-[mycocerosic acid synthase].</text>
        <dbReference type="EC" id="2.3.1.282"/>
    </reaction>
</comment>
<evidence type="ECO:0000256" key="5">
    <source>
        <dbReference type="ARBA" id="ARBA00012866"/>
    </source>
</evidence>
<dbReference type="InterPro" id="IPR031641">
    <property type="entry name" value="PapA_C"/>
</dbReference>
<evidence type="ECO:0000313" key="15">
    <source>
        <dbReference type="Proteomes" id="UP000503540"/>
    </source>
</evidence>
<proteinExistence type="inferred from homology"/>
<dbReference type="Gene3D" id="3.30.559.30">
    <property type="entry name" value="Nonribosomal peptide synthetase, condensation domain"/>
    <property type="match status" value="1"/>
</dbReference>
<evidence type="ECO:0000313" key="14">
    <source>
        <dbReference type="EMBL" id="QIS09519.1"/>
    </source>
</evidence>
<evidence type="ECO:0000256" key="8">
    <source>
        <dbReference type="ARBA" id="ARBA00022679"/>
    </source>
</evidence>
<evidence type="ECO:0000256" key="11">
    <source>
        <dbReference type="ARBA" id="ARBA00032317"/>
    </source>
</evidence>
<evidence type="ECO:0000256" key="10">
    <source>
        <dbReference type="ARBA" id="ARBA00030465"/>
    </source>
</evidence>
<keyword evidence="15" id="KW-1185">Reference proteome</keyword>
<dbReference type="KEGG" id="nah:F5544_08085"/>
<dbReference type="EMBL" id="CP046172">
    <property type="protein sequence ID" value="QIS09519.1"/>
    <property type="molecule type" value="Genomic_DNA"/>
</dbReference>
<organism evidence="14 15">
    <name type="scientific">Nocardia arthritidis</name>
    <dbReference type="NCBI Taxonomy" id="228602"/>
    <lineage>
        <taxon>Bacteria</taxon>
        <taxon>Bacillati</taxon>
        <taxon>Actinomycetota</taxon>
        <taxon>Actinomycetes</taxon>
        <taxon>Mycobacteriales</taxon>
        <taxon>Nocardiaceae</taxon>
        <taxon>Nocardia</taxon>
    </lineage>
</organism>
<gene>
    <name evidence="14" type="ORF">F5544_08085</name>
</gene>
<accession>A0A6G9Y8H6</accession>
<dbReference type="SUPFAM" id="SSF52777">
    <property type="entry name" value="CoA-dependent acyltransferases"/>
    <property type="match status" value="2"/>
</dbReference>
<feature type="domain" description="Phthiocerol/phthiodiolone dimycocerosyl transferase C-terminal" evidence="13">
    <location>
        <begin position="196"/>
        <end position="388"/>
    </location>
</feature>
<keyword evidence="7" id="KW-0444">Lipid biosynthesis</keyword>
<comment type="similarity">
    <text evidence="4">Belongs to the acyltransferase PapA5 family.</text>
</comment>
<dbReference type="EC" id="2.3.1.282" evidence="5"/>
<dbReference type="Proteomes" id="UP000503540">
    <property type="component" value="Chromosome"/>
</dbReference>
<keyword evidence="7" id="KW-0443">Lipid metabolism</keyword>
<dbReference type="RefSeq" id="WP_167472611.1">
    <property type="nucleotide sequence ID" value="NZ_CP046172.1"/>
</dbReference>
<evidence type="ECO:0000256" key="9">
    <source>
        <dbReference type="ARBA" id="ARBA00023315"/>
    </source>
</evidence>
<keyword evidence="8 14" id="KW-0808">Transferase</keyword>
<protein>
    <recommendedName>
        <fullName evidence="6">Phthiocerol/phthiodiolone dimycocerosyl transferase</fullName>
        <ecNumber evidence="5">2.3.1.282</ecNumber>
    </recommendedName>
    <alternativeName>
        <fullName evidence="12">Acyltransferase PapA5</fullName>
    </alternativeName>
    <alternativeName>
        <fullName evidence="10">Phthiocerol/phthiodiolone O-acyltransferase</fullName>
    </alternativeName>
    <alternativeName>
        <fullName evidence="11">Polyketide synthase-associated protein A5</fullName>
    </alternativeName>
</protein>
<dbReference type="InterPro" id="IPR023213">
    <property type="entry name" value="CAT-like_dom_sf"/>
</dbReference>
<comment type="catalytic activity">
    <reaction evidence="2">
        <text>2 a mycocerosyl-[mycocerosic acid synthase] + a phenolphthiocerol = a dimycocerosyl phenolphthiocerol + 2 holo-[mycocerosic acid synthase].</text>
        <dbReference type="EC" id="2.3.1.282"/>
    </reaction>
</comment>
<evidence type="ECO:0000256" key="6">
    <source>
        <dbReference type="ARBA" id="ARBA00013449"/>
    </source>
</evidence>
<dbReference type="Gene3D" id="3.30.559.10">
    <property type="entry name" value="Chloramphenicol acetyltransferase-like domain"/>
    <property type="match status" value="1"/>
</dbReference>
<dbReference type="GO" id="GO:0016746">
    <property type="term" value="F:acyltransferase activity"/>
    <property type="evidence" value="ECO:0007669"/>
    <property type="project" value="UniProtKB-KW"/>
</dbReference>
<dbReference type="AlphaFoldDB" id="A0A6G9Y8H6"/>
<keyword evidence="9 14" id="KW-0012">Acyltransferase</keyword>
<evidence type="ECO:0000256" key="3">
    <source>
        <dbReference type="ARBA" id="ARBA00001907"/>
    </source>
</evidence>
<evidence type="ECO:0000256" key="1">
    <source>
        <dbReference type="ARBA" id="ARBA00000026"/>
    </source>
</evidence>
<reference evidence="14 15" key="1">
    <citation type="journal article" date="2019" name="ACS Chem. Biol.">
        <title>Identification and Mobilization of a Cryptic Antibiotic Biosynthesis Gene Locus from a Human-Pathogenic Nocardia Isolate.</title>
        <authorList>
            <person name="Herisse M."/>
            <person name="Ishida K."/>
            <person name="Porter J.L."/>
            <person name="Howden B."/>
            <person name="Hertweck C."/>
            <person name="Stinear T.P."/>
            <person name="Pidot S.J."/>
        </authorList>
    </citation>
    <scope>NUCLEOTIDE SEQUENCE [LARGE SCALE GENOMIC DNA]</scope>
    <source>
        <strain evidence="14 15">AUSMDU00012717</strain>
    </source>
</reference>
<evidence type="ECO:0000259" key="13">
    <source>
        <dbReference type="Pfam" id="PF16911"/>
    </source>
</evidence>
<sequence>MTTATVIRPLAPSEEIFAPGEVYVGYCVRVSGRLELSALARAYELLLRAHPILGAHLEAADDRYVLLEPCGPAPEISVTEGDPELLLTGAVIDQRMALSTVCVVRDGDSASVTLVTHHCVADAYHSLALLRELWGYYRDIVLDRPIPIEVHGYPRPVEELLAARGIEKVSNPITVPRAMVSESVGAQRDWDSIGYVLPRATRCHLSTAETAELVAVGHREKVTINALVSAAILLTEAEIRNLPLPELIYTYSVDLRTRITPQVGYTDGTNILGFANYAPGPNTPATVLGLARDIYGNLCTELASGVVQQTPLHIPDISAAGPPRIPGIVLATNWGRIQEPPMPPSLRITDFRSTMIGKPDRTGRRPEKPDEGTCIITSFRGRLSIEIHHPESTTPQHVRRVKLLTAHLLSVLDSAQQ</sequence>
<comment type="catalytic activity">
    <reaction evidence="1">
        <text>2 a mycocerosyl-[mycocerosic acid synthase] + a phthiocerol = a dimycocerosyl phthiocerol + 2 holo-[mycocerosic acid synthase].</text>
        <dbReference type="EC" id="2.3.1.282"/>
    </reaction>
</comment>
<name>A0A6G9Y8H6_9NOCA</name>
<evidence type="ECO:0000256" key="4">
    <source>
        <dbReference type="ARBA" id="ARBA00006558"/>
    </source>
</evidence>